<dbReference type="InterPro" id="IPR001810">
    <property type="entry name" value="F-box_dom"/>
</dbReference>
<evidence type="ECO:0000259" key="1">
    <source>
        <dbReference type="Pfam" id="PF12937"/>
    </source>
</evidence>
<reference evidence="3" key="1">
    <citation type="submission" date="2014-09" db="EMBL/GenBank/DDBJ databases">
        <authorList>
            <person name="Mudge J."/>
            <person name="Ramaraj T."/>
            <person name="Lindquist I.E."/>
            <person name="Bharti A.K."/>
            <person name="Sundararajan A."/>
            <person name="Cameron C.T."/>
            <person name="Woodward J.E."/>
            <person name="May G.D."/>
            <person name="Brubaker C."/>
            <person name="Broadhvest J."/>
            <person name="Wilkins T.A."/>
        </authorList>
    </citation>
    <scope>NUCLEOTIDE SEQUENCE</scope>
    <source>
        <strain evidence="3">cv. AKA8401</strain>
    </source>
</reference>
<keyword evidence="3" id="KW-1185">Reference proteome</keyword>
<dbReference type="Gene3D" id="1.20.1280.50">
    <property type="match status" value="1"/>
</dbReference>
<organism evidence="2 3">
    <name type="scientific">Gossypium arboreum</name>
    <name type="common">Tree cotton</name>
    <name type="synonym">Gossypium nanking</name>
    <dbReference type="NCBI Taxonomy" id="29729"/>
    <lineage>
        <taxon>Eukaryota</taxon>
        <taxon>Viridiplantae</taxon>
        <taxon>Streptophyta</taxon>
        <taxon>Embryophyta</taxon>
        <taxon>Tracheophyta</taxon>
        <taxon>Spermatophyta</taxon>
        <taxon>Magnoliopsida</taxon>
        <taxon>eudicotyledons</taxon>
        <taxon>Gunneridae</taxon>
        <taxon>Pentapetalae</taxon>
        <taxon>rosids</taxon>
        <taxon>malvids</taxon>
        <taxon>Malvales</taxon>
        <taxon>Malvaceae</taxon>
        <taxon>Malvoideae</taxon>
        <taxon>Gossypium</taxon>
    </lineage>
</organism>
<protein>
    <recommendedName>
        <fullName evidence="1">F-box domain-containing protein</fullName>
    </recommendedName>
</protein>
<dbReference type="Pfam" id="PF12937">
    <property type="entry name" value="F-box-like"/>
    <property type="match status" value="1"/>
</dbReference>
<gene>
    <name evidence="2" type="ORF">F383_23230</name>
</gene>
<accession>A0A0B0NZS2</accession>
<dbReference type="GO" id="GO:0019005">
    <property type="term" value="C:SCF ubiquitin ligase complex"/>
    <property type="evidence" value="ECO:0007669"/>
    <property type="project" value="TreeGrafter"/>
</dbReference>
<evidence type="ECO:0000313" key="3">
    <source>
        <dbReference type="Proteomes" id="UP000032142"/>
    </source>
</evidence>
<dbReference type="InterPro" id="IPR039588">
    <property type="entry name" value="FBXO4"/>
</dbReference>
<dbReference type="PANTHER" id="PTHR16008:SF4">
    <property type="entry name" value="F-BOX ONLY PROTEIN 4"/>
    <property type="match status" value="1"/>
</dbReference>
<dbReference type="Proteomes" id="UP000032142">
    <property type="component" value="Unassembled WGS sequence"/>
</dbReference>
<dbReference type="GO" id="GO:0031146">
    <property type="term" value="P:SCF-dependent proteasomal ubiquitin-dependent protein catabolic process"/>
    <property type="evidence" value="ECO:0007669"/>
    <property type="project" value="InterPro"/>
</dbReference>
<dbReference type="PANTHER" id="PTHR16008">
    <property type="entry name" value="F-BOX ONLY PROTEIN 4"/>
    <property type="match status" value="1"/>
</dbReference>
<name>A0A0B0NZS2_GOSAR</name>
<evidence type="ECO:0000313" key="2">
    <source>
        <dbReference type="EMBL" id="KHG16606.1"/>
    </source>
</evidence>
<dbReference type="EMBL" id="KN406549">
    <property type="protein sequence ID" value="KHG16606.1"/>
    <property type="molecule type" value="Genomic_DNA"/>
</dbReference>
<sequence>MSQSDYASSSLPKEIALEIASSLEVPTLSSSGCCSRDWQEICRSDCLWESLFKERWPLLYEADKDPNFKIDLEQLEFDPVTIEPSSNWMAYESNKLFLIRLARILKQHEEETRQAKSVINLVEQCSQFGSLEAVDYLHAINCLEMMQFGFRDVQMLLLKPKLNVLLNLIGLHYCLNNLQVPLNFFTIHFRLGSCRNSV</sequence>
<proteinExistence type="predicted"/>
<feature type="domain" description="F-box" evidence="1">
    <location>
        <begin position="9"/>
        <end position="53"/>
    </location>
</feature>
<dbReference type="SUPFAM" id="SSF81383">
    <property type="entry name" value="F-box domain"/>
    <property type="match status" value="1"/>
</dbReference>
<dbReference type="AlphaFoldDB" id="A0A0B0NZS2"/>
<dbReference type="InterPro" id="IPR036047">
    <property type="entry name" value="F-box-like_dom_sf"/>
</dbReference>
<dbReference type="GO" id="GO:0000209">
    <property type="term" value="P:protein polyubiquitination"/>
    <property type="evidence" value="ECO:0007669"/>
    <property type="project" value="TreeGrafter"/>
</dbReference>